<protein>
    <submittedName>
        <fullName evidence="1">Uncharacterized protein</fullName>
    </submittedName>
</protein>
<organism evidence="1 2">
    <name type="scientific">Rhynchophorus ferrugineus</name>
    <name type="common">Red palm weevil</name>
    <name type="synonym">Curculio ferrugineus</name>
    <dbReference type="NCBI Taxonomy" id="354439"/>
    <lineage>
        <taxon>Eukaryota</taxon>
        <taxon>Metazoa</taxon>
        <taxon>Ecdysozoa</taxon>
        <taxon>Arthropoda</taxon>
        <taxon>Hexapoda</taxon>
        <taxon>Insecta</taxon>
        <taxon>Pterygota</taxon>
        <taxon>Neoptera</taxon>
        <taxon>Endopterygota</taxon>
        <taxon>Coleoptera</taxon>
        <taxon>Polyphaga</taxon>
        <taxon>Cucujiformia</taxon>
        <taxon>Curculionidae</taxon>
        <taxon>Dryophthorinae</taxon>
        <taxon>Rhynchophorus</taxon>
    </lineage>
</organism>
<keyword evidence="2" id="KW-1185">Reference proteome</keyword>
<gene>
    <name evidence="1" type="ORF">GWI33_015296</name>
</gene>
<evidence type="ECO:0000313" key="1">
    <source>
        <dbReference type="EMBL" id="KAF7271877.1"/>
    </source>
</evidence>
<evidence type="ECO:0000313" key="2">
    <source>
        <dbReference type="Proteomes" id="UP000625711"/>
    </source>
</evidence>
<dbReference type="AlphaFoldDB" id="A0A834HZM7"/>
<name>A0A834HZM7_RHYFE</name>
<proteinExistence type="predicted"/>
<dbReference type="EMBL" id="JAACXV010013886">
    <property type="protein sequence ID" value="KAF7271877.1"/>
    <property type="molecule type" value="Genomic_DNA"/>
</dbReference>
<comment type="caution">
    <text evidence="1">The sequence shown here is derived from an EMBL/GenBank/DDBJ whole genome shotgun (WGS) entry which is preliminary data.</text>
</comment>
<sequence>MSVVRSWRVTLRSPRREKRPAVATLQDIGMRRRHDVVLSTHLHVLSTGFDAVYLRGSEKALDGDGP</sequence>
<accession>A0A834HZM7</accession>
<reference evidence="1" key="1">
    <citation type="submission" date="2020-08" db="EMBL/GenBank/DDBJ databases">
        <title>Genome sequencing and assembly of the red palm weevil Rhynchophorus ferrugineus.</title>
        <authorList>
            <person name="Dias G.B."/>
            <person name="Bergman C.M."/>
            <person name="Manee M."/>
        </authorList>
    </citation>
    <scope>NUCLEOTIDE SEQUENCE</scope>
    <source>
        <strain evidence="1">AA-2017</strain>
        <tissue evidence="1">Whole larva</tissue>
    </source>
</reference>
<dbReference type="Proteomes" id="UP000625711">
    <property type="component" value="Unassembled WGS sequence"/>
</dbReference>